<accession>A0A8J5TPN8</accession>
<name>A0A8J5TPN8_FUSOX</name>
<gene>
    <name evidence="1" type="ORF">Forpe1208_v015497</name>
</gene>
<evidence type="ECO:0000313" key="2">
    <source>
        <dbReference type="Proteomes" id="UP000694050"/>
    </source>
</evidence>
<dbReference type="AlphaFoldDB" id="A0A8J5TPN8"/>
<reference evidence="1" key="1">
    <citation type="submission" date="2021-04" db="EMBL/GenBank/DDBJ databases">
        <title>First draft genome resource for Brassicaceae pathogens Fusarium oxysporum f. sp. raphani and Fusarium oxysporum f. sp. rapae.</title>
        <authorList>
            <person name="Asai S."/>
        </authorList>
    </citation>
    <scope>NUCLEOTIDE SEQUENCE</scope>
    <source>
        <strain evidence="1">Tf1208</strain>
    </source>
</reference>
<dbReference type="EMBL" id="JAELUQ010000012">
    <property type="protein sequence ID" value="KAG7405153.1"/>
    <property type="molecule type" value="Genomic_DNA"/>
</dbReference>
<comment type="caution">
    <text evidence="1">The sequence shown here is derived from an EMBL/GenBank/DDBJ whole genome shotgun (WGS) entry which is preliminary data.</text>
</comment>
<dbReference type="Proteomes" id="UP000694050">
    <property type="component" value="Unassembled WGS sequence"/>
</dbReference>
<protein>
    <submittedName>
        <fullName evidence="1">Uncharacterized protein</fullName>
    </submittedName>
</protein>
<evidence type="ECO:0000313" key="1">
    <source>
        <dbReference type="EMBL" id="KAG7405153.1"/>
    </source>
</evidence>
<organism evidence="1 2">
    <name type="scientific">Fusarium oxysporum f. sp. rapae</name>
    <dbReference type="NCBI Taxonomy" id="485398"/>
    <lineage>
        <taxon>Eukaryota</taxon>
        <taxon>Fungi</taxon>
        <taxon>Dikarya</taxon>
        <taxon>Ascomycota</taxon>
        <taxon>Pezizomycotina</taxon>
        <taxon>Sordariomycetes</taxon>
        <taxon>Hypocreomycetidae</taxon>
        <taxon>Hypocreales</taxon>
        <taxon>Nectriaceae</taxon>
        <taxon>Fusarium</taxon>
        <taxon>Fusarium oxysporum species complex</taxon>
    </lineage>
</organism>
<proteinExistence type="predicted"/>
<sequence length="207" mass="23825">MVHPDVRRDFEGCAFYDGLKGDTCMVRGGPFRYEFFFLPGVTTEECIQHFRGEMKARGTVWRQYCNVNKARKESGLQEVYYPPGEVIYPPEECVPDEELVKEESLWNQESDHEPEGDAGLPGLGWAKAENGLEYRVNFFTYTDAEIETEGAAGDERNVYKVEFGEECGYDECDDVEAMGEYDPMKHAIRSTRMKIRDEEYIESCLRG</sequence>